<keyword evidence="1" id="KW-1133">Transmembrane helix</keyword>
<sequence>MQADAIVIASFKISIPSAATPGNQCFCEYLYIVCAIFGQSFIQTKLIIFFFFIPFNKFVLLARTHSFI</sequence>
<keyword evidence="1" id="KW-0812">Transmembrane</keyword>
<evidence type="ECO:0000313" key="3">
    <source>
        <dbReference type="WBParaSite" id="Minc3s00576g14518"/>
    </source>
</evidence>
<evidence type="ECO:0000313" key="2">
    <source>
        <dbReference type="Proteomes" id="UP000887563"/>
    </source>
</evidence>
<keyword evidence="1" id="KW-0472">Membrane</keyword>
<dbReference type="WBParaSite" id="Minc3s00576g14518">
    <property type="protein sequence ID" value="Minc3s00576g14518"/>
    <property type="gene ID" value="Minc3s00576g14518"/>
</dbReference>
<evidence type="ECO:0000313" key="4">
    <source>
        <dbReference type="WBParaSite" id="Minc3s02597g30819"/>
    </source>
</evidence>
<keyword evidence="2" id="KW-1185">Reference proteome</keyword>
<proteinExistence type="predicted"/>
<dbReference type="WBParaSite" id="Minc3s02597g30819">
    <property type="protein sequence ID" value="Minc3s02597g30819"/>
    <property type="gene ID" value="Minc3s02597g30819"/>
</dbReference>
<dbReference type="AlphaFoldDB" id="A0A914MSY7"/>
<feature type="transmembrane region" description="Helical" evidence="1">
    <location>
        <begin position="29"/>
        <end position="53"/>
    </location>
</feature>
<evidence type="ECO:0000256" key="1">
    <source>
        <dbReference type="SAM" id="Phobius"/>
    </source>
</evidence>
<name>A0A914MSY7_MELIC</name>
<reference evidence="3 4" key="1">
    <citation type="submission" date="2022-11" db="UniProtKB">
        <authorList>
            <consortium name="WormBaseParasite"/>
        </authorList>
    </citation>
    <scope>IDENTIFICATION</scope>
</reference>
<accession>A0A914MSY7</accession>
<organism evidence="2 4">
    <name type="scientific">Meloidogyne incognita</name>
    <name type="common">Southern root-knot nematode worm</name>
    <name type="synonym">Oxyuris incognita</name>
    <dbReference type="NCBI Taxonomy" id="6306"/>
    <lineage>
        <taxon>Eukaryota</taxon>
        <taxon>Metazoa</taxon>
        <taxon>Ecdysozoa</taxon>
        <taxon>Nematoda</taxon>
        <taxon>Chromadorea</taxon>
        <taxon>Rhabditida</taxon>
        <taxon>Tylenchina</taxon>
        <taxon>Tylenchomorpha</taxon>
        <taxon>Tylenchoidea</taxon>
        <taxon>Meloidogynidae</taxon>
        <taxon>Meloidogyninae</taxon>
        <taxon>Meloidogyne</taxon>
        <taxon>Meloidogyne incognita group</taxon>
    </lineage>
</organism>
<protein>
    <submittedName>
        <fullName evidence="3 4">Candidate secreted effector</fullName>
    </submittedName>
</protein>
<dbReference type="Proteomes" id="UP000887563">
    <property type="component" value="Unplaced"/>
</dbReference>